<evidence type="ECO:0000256" key="6">
    <source>
        <dbReference type="ARBA" id="ARBA00023136"/>
    </source>
</evidence>
<keyword evidence="6 8" id="KW-0472">Membrane</keyword>
<feature type="transmembrane region" description="Helical" evidence="8">
    <location>
        <begin position="340"/>
        <end position="357"/>
    </location>
</feature>
<feature type="transmembrane region" description="Helical" evidence="8">
    <location>
        <begin position="184"/>
        <end position="203"/>
    </location>
</feature>
<keyword evidence="4 8" id="KW-0812">Transmembrane</keyword>
<evidence type="ECO:0000259" key="9">
    <source>
        <dbReference type="Pfam" id="PF00999"/>
    </source>
</evidence>
<dbReference type="Proteomes" id="UP000652354">
    <property type="component" value="Unassembled WGS sequence"/>
</dbReference>
<keyword evidence="5 8" id="KW-1133">Transmembrane helix</keyword>
<dbReference type="InterPro" id="IPR006153">
    <property type="entry name" value="Cation/H_exchanger_TM"/>
</dbReference>
<dbReference type="PANTHER" id="PTHR42751:SF6">
    <property type="entry name" value="CONSERVED INTEGRAL MEMBRANE TRANSPORT PROTEIN-RELATED"/>
    <property type="match status" value="1"/>
</dbReference>
<feature type="transmembrane region" description="Helical" evidence="8">
    <location>
        <begin position="63"/>
        <end position="84"/>
    </location>
</feature>
<proteinExistence type="inferred from homology"/>
<feature type="compositionally biased region" description="Low complexity" evidence="7">
    <location>
        <begin position="403"/>
        <end position="412"/>
    </location>
</feature>
<feature type="transmembrane region" description="Helical" evidence="8">
    <location>
        <begin position="125"/>
        <end position="143"/>
    </location>
</feature>
<feature type="region of interest" description="Disordered" evidence="7">
    <location>
        <begin position="391"/>
        <end position="423"/>
    </location>
</feature>
<dbReference type="GO" id="GO:1902600">
    <property type="term" value="P:proton transmembrane transport"/>
    <property type="evidence" value="ECO:0007669"/>
    <property type="project" value="InterPro"/>
</dbReference>
<evidence type="ECO:0000256" key="4">
    <source>
        <dbReference type="ARBA" id="ARBA00022692"/>
    </source>
</evidence>
<feature type="transmembrane region" description="Helical" evidence="8">
    <location>
        <begin position="96"/>
        <end position="119"/>
    </location>
</feature>
<feature type="transmembrane region" description="Helical" evidence="8">
    <location>
        <begin position="39"/>
        <end position="57"/>
    </location>
</feature>
<feature type="transmembrane region" description="Helical" evidence="8">
    <location>
        <begin position="13"/>
        <end position="32"/>
    </location>
</feature>
<dbReference type="Gene3D" id="1.20.1530.20">
    <property type="match status" value="1"/>
</dbReference>
<accession>A0A919UJA4</accession>
<dbReference type="AlphaFoldDB" id="A0A919UJA4"/>
<comment type="caution">
    <text evidence="10">The sequence shown here is derived from an EMBL/GenBank/DDBJ whole genome shotgun (WGS) entry which is preliminary data.</text>
</comment>
<evidence type="ECO:0000256" key="3">
    <source>
        <dbReference type="ARBA" id="ARBA00022448"/>
    </source>
</evidence>
<evidence type="ECO:0000256" key="1">
    <source>
        <dbReference type="ARBA" id="ARBA00004141"/>
    </source>
</evidence>
<keyword evidence="11" id="KW-1185">Reference proteome</keyword>
<dbReference type="InterPro" id="IPR038770">
    <property type="entry name" value="Na+/solute_symporter_sf"/>
</dbReference>
<comment type="similarity">
    <text evidence="2">Belongs to the monovalent cation:proton antiporter 2 (CPA2) transporter (TC 2.A.37) family.</text>
</comment>
<evidence type="ECO:0000256" key="8">
    <source>
        <dbReference type="SAM" id="Phobius"/>
    </source>
</evidence>
<sequence length="423" mass="43871">MLPEPDASHAGEVLIELGIILLVLAGLGRLAARIGIPSIPLYLLAGVLMGDGGFIPVSAGEEFLEVGAEIGVVLLLLLLGLEYSPQDLRNGLRSNWVAGLVDGLANAVPGFAVGLMMGWSLTASLLLAGVTYISSSGIIARLLDDFDRVANRETPVLLSLLVMEDIVMAVFLPIMAVLLVGATFVQGAVAAGIALGLVVMAFVVSMKFSEKVSRLVHSHSRELLLLTVLGLTFLVAGLADAVQVSAAVGAFLLGLTLSGQVADDVRSLMPPLRDVFGGLFFVFFGLTIDPRDLVPVLLPALALAIVTALTKIFTGVFAARRNGIGPKGQWRTGLSLIPRGEFSIVIAGLGVAAGAQAQLGPFAAAYVLILAVTGSLLMRFADRIPMPVKLRGQSSWPGSRTTAPPLASAGAPPGAPEVRKPLA</sequence>
<evidence type="ECO:0000256" key="7">
    <source>
        <dbReference type="SAM" id="MobiDB-lite"/>
    </source>
</evidence>
<organism evidence="10 11">
    <name type="scientific">Demequina activiva</name>
    <dbReference type="NCBI Taxonomy" id="1582364"/>
    <lineage>
        <taxon>Bacteria</taxon>
        <taxon>Bacillati</taxon>
        <taxon>Actinomycetota</taxon>
        <taxon>Actinomycetes</taxon>
        <taxon>Micrococcales</taxon>
        <taxon>Demequinaceae</taxon>
        <taxon>Demequina</taxon>
    </lineage>
</organism>
<evidence type="ECO:0000256" key="2">
    <source>
        <dbReference type="ARBA" id="ARBA00005551"/>
    </source>
</evidence>
<evidence type="ECO:0000313" key="11">
    <source>
        <dbReference type="Proteomes" id="UP000652354"/>
    </source>
</evidence>
<dbReference type="GO" id="GO:0016020">
    <property type="term" value="C:membrane"/>
    <property type="evidence" value="ECO:0007669"/>
    <property type="project" value="UniProtKB-SubCell"/>
</dbReference>
<dbReference type="Pfam" id="PF00999">
    <property type="entry name" value="Na_H_Exchanger"/>
    <property type="match status" value="1"/>
</dbReference>
<name>A0A919UJA4_9MICO</name>
<dbReference type="PANTHER" id="PTHR42751">
    <property type="entry name" value="SODIUM/HYDROGEN EXCHANGER FAMILY/TRKA DOMAIN PROTEIN"/>
    <property type="match status" value="1"/>
</dbReference>
<dbReference type="EMBL" id="BONR01000001">
    <property type="protein sequence ID" value="GIG54176.1"/>
    <property type="molecule type" value="Genomic_DNA"/>
</dbReference>
<feature type="compositionally biased region" description="Polar residues" evidence="7">
    <location>
        <begin position="392"/>
        <end position="402"/>
    </location>
</feature>
<comment type="subcellular location">
    <subcellularLocation>
        <location evidence="1">Membrane</location>
        <topology evidence="1">Multi-pass membrane protein</topology>
    </subcellularLocation>
</comment>
<feature type="transmembrane region" description="Helical" evidence="8">
    <location>
        <begin position="223"/>
        <end position="239"/>
    </location>
</feature>
<reference evidence="10" key="1">
    <citation type="submission" date="2021-01" db="EMBL/GenBank/DDBJ databases">
        <title>Whole genome shotgun sequence of Demequina activiva NBRC 110675.</title>
        <authorList>
            <person name="Komaki H."/>
            <person name="Tamura T."/>
        </authorList>
    </citation>
    <scope>NUCLEOTIDE SEQUENCE</scope>
    <source>
        <strain evidence="10">NBRC 110675</strain>
    </source>
</reference>
<keyword evidence="3" id="KW-0813">Transport</keyword>
<feature type="domain" description="Cation/H+ exchanger transmembrane" evidence="9">
    <location>
        <begin position="20"/>
        <end position="373"/>
    </location>
</feature>
<gene>
    <name evidence="10" type="ORF">Dac01nite_09280</name>
</gene>
<dbReference type="GO" id="GO:0015297">
    <property type="term" value="F:antiporter activity"/>
    <property type="evidence" value="ECO:0007669"/>
    <property type="project" value="InterPro"/>
</dbReference>
<protein>
    <submittedName>
        <fullName evidence="10">Potassium transporter</fullName>
    </submittedName>
</protein>
<feature type="transmembrane region" description="Helical" evidence="8">
    <location>
        <begin position="155"/>
        <end position="178"/>
    </location>
</feature>
<evidence type="ECO:0000313" key="10">
    <source>
        <dbReference type="EMBL" id="GIG54176.1"/>
    </source>
</evidence>
<evidence type="ECO:0000256" key="5">
    <source>
        <dbReference type="ARBA" id="ARBA00022989"/>
    </source>
</evidence>
<feature type="transmembrane region" description="Helical" evidence="8">
    <location>
        <begin position="296"/>
        <end position="319"/>
    </location>
</feature>
<feature type="transmembrane region" description="Helical" evidence="8">
    <location>
        <begin position="363"/>
        <end position="381"/>
    </location>
</feature>